<evidence type="ECO:0000259" key="1">
    <source>
        <dbReference type="Pfam" id="PF04230"/>
    </source>
</evidence>
<reference evidence="2 3" key="1">
    <citation type="submission" date="2023-07" db="EMBL/GenBank/DDBJ databases">
        <title>Functional and genomic diversity of the sorghum phyllosphere microbiome.</title>
        <authorList>
            <person name="Shade A."/>
        </authorList>
    </citation>
    <scope>NUCLEOTIDE SEQUENCE [LARGE SCALE GENOMIC DNA]</scope>
    <source>
        <strain evidence="2 3">SORGH_AS_1126</strain>
    </source>
</reference>
<dbReference type="EMBL" id="JAUTBL010000002">
    <property type="protein sequence ID" value="MDQ1184624.1"/>
    <property type="molecule type" value="Genomic_DNA"/>
</dbReference>
<gene>
    <name evidence="2" type="ORF">QE408_001767</name>
</gene>
<feature type="domain" description="Polysaccharide pyruvyl transferase" evidence="1">
    <location>
        <begin position="23"/>
        <end position="278"/>
    </location>
</feature>
<sequence>MGLKKGSTGKPLLAILGFLGRGNVGDEAIVQCIYEAFREKFDFVFVLDEHGAKSGWWDWYPYNESERIHQGNIHFFENRIAGLLVGGGGLGLGYGASQAIVARWAGTPTALAGTDHTHTVDISQAGMEASRRYLELFDYVALRSAVSVEWAGRDGVTVERGSDWALNLVTDRYPDIPYSKTRASVVIREFPEHMLDDRYIKEAVKLIEGLRDYSYEPLLLPLSPEDVSFANSAGLSNIADQEVHWWNARRVQQWIEESRLLVSVGRLHSMIFAANVGTANIQVRPAVRTGVPDWHFRKLEVMAQELSVPYALSVSDALKMVSGPLETAQMRIAAKQCRSHLSTMIQKLGELFSRR</sequence>
<organism evidence="2 3">
    <name type="scientific">Agrobacterium larrymoorei</name>
    <dbReference type="NCBI Taxonomy" id="160699"/>
    <lineage>
        <taxon>Bacteria</taxon>
        <taxon>Pseudomonadati</taxon>
        <taxon>Pseudomonadota</taxon>
        <taxon>Alphaproteobacteria</taxon>
        <taxon>Hyphomicrobiales</taxon>
        <taxon>Rhizobiaceae</taxon>
        <taxon>Rhizobium/Agrobacterium group</taxon>
        <taxon>Agrobacterium</taxon>
    </lineage>
</organism>
<accession>A0ABU0UI63</accession>
<dbReference type="InterPro" id="IPR007345">
    <property type="entry name" value="Polysacch_pyruvyl_Trfase"/>
</dbReference>
<evidence type="ECO:0000313" key="3">
    <source>
        <dbReference type="Proteomes" id="UP001224781"/>
    </source>
</evidence>
<dbReference type="Pfam" id="PF04230">
    <property type="entry name" value="PS_pyruv_trans"/>
    <property type="match status" value="1"/>
</dbReference>
<proteinExistence type="predicted"/>
<comment type="caution">
    <text evidence="2">The sequence shown here is derived from an EMBL/GenBank/DDBJ whole genome shotgun (WGS) entry which is preliminary data.</text>
</comment>
<dbReference type="Proteomes" id="UP001224781">
    <property type="component" value="Unassembled WGS sequence"/>
</dbReference>
<evidence type="ECO:0000313" key="2">
    <source>
        <dbReference type="EMBL" id="MDQ1184624.1"/>
    </source>
</evidence>
<protein>
    <recommendedName>
        <fullName evidence="1">Polysaccharide pyruvyl transferase domain-containing protein</fullName>
    </recommendedName>
</protein>
<dbReference type="RefSeq" id="WP_306930290.1">
    <property type="nucleotide sequence ID" value="NZ_JAUTBL010000002.1"/>
</dbReference>
<keyword evidence="3" id="KW-1185">Reference proteome</keyword>
<name>A0ABU0UI63_9HYPH</name>